<sequence length="98" mass="11420">MTRRYADPVSVETVLRLEASERPSAPHAFRWRGRRYLVREVLAYWMAAGVWWRPFTASRRAELPADRAVWRVETDTGGVFDLSRDTATGRWSVTQVHD</sequence>
<gene>
    <name evidence="2" type="ORF">UFOPK3610_01856</name>
</gene>
<organism evidence="2">
    <name type="scientific">freshwater metagenome</name>
    <dbReference type="NCBI Taxonomy" id="449393"/>
    <lineage>
        <taxon>unclassified sequences</taxon>
        <taxon>metagenomes</taxon>
        <taxon>ecological metagenomes</taxon>
    </lineage>
</organism>
<evidence type="ECO:0000313" key="2">
    <source>
        <dbReference type="EMBL" id="CAB4929455.1"/>
    </source>
</evidence>
<name>A0A6J7IFB7_9ZZZZ</name>
<evidence type="ECO:0000259" key="1">
    <source>
        <dbReference type="Pfam" id="PF20114"/>
    </source>
</evidence>
<accession>A0A6J7IFB7</accession>
<feature type="domain" description="DUF6504" evidence="1">
    <location>
        <begin position="1"/>
        <end position="98"/>
    </location>
</feature>
<dbReference type="AlphaFoldDB" id="A0A6J7IFB7"/>
<proteinExistence type="predicted"/>
<protein>
    <submittedName>
        <fullName evidence="2">Unannotated protein</fullName>
    </submittedName>
</protein>
<reference evidence="2" key="1">
    <citation type="submission" date="2020-05" db="EMBL/GenBank/DDBJ databases">
        <authorList>
            <person name="Chiriac C."/>
            <person name="Salcher M."/>
            <person name="Ghai R."/>
            <person name="Kavagutti S V."/>
        </authorList>
    </citation>
    <scope>NUCLEOTIDE SEQUENCE</scope>
</reference>
<dbReference type="EMBL" id="CAFBMR010000124">
    <property type="protein sequence ID" value="CAB4929455.1"/>
    <property type="molecule type" value="Genomic_DNA"/>
</dbReference>
<dbReference type="Pfam" id="PF20114">
    <property type="entry name" value="DUF6504"/>
    <property type="match status" value="1"/>
</dbReference>
<dbReference type="InterPro" id="IPR045443">
    <property type="entry name" value="DUF6504"/>
</dbReference>